<evidence type="ECO:0000256" key="4">
    <source>
        <dbReference type="ARBA" id="ARBA00022758"/>
    </source>
</evidence>
<dbReference type="Proteomes" id="UP000440578">
    <property type="component" value="Unassembled WGS sequence"/>
</dbReference>
<comment type="subunit">
    <text evidence="2">Interacts with ODC1 and thereby sterically blocks ODC homodimerization.</text>
</comment>
<organism evidence="5 6">
    <name type="scientific">Amphibalanus amphitrite</name>
    <name type="common">Striped barnacle</name>
    <name type="synonym">Balanus amphitrite</name>
    <dbReference type="NCBI Taxonomy" id="1232801"/>
    <lineage>
        <taxon>Eukaryota</taxon>
        <taxon>Metazoa</taxon>
        <taxon>Ecdysozoa</taxon>
        <taxon>Arthropoda</taxon>
        <taxon>Crustacea</taxon>
        <taxon>Multicrustacea</taxon>
        <taxon>Cirripedia</taxon>
        <taxon>Thoracica</taxon>
        <taxon>Thoracicalcarea</taxon>
        <taxon>Balanomorpha</taxon>
        <taxon>Balanoidea</taxon>
        <taxon>Balanidae</taxon>
        <taxon>Amphibalaninae</taxon>
        <taxon>Amphibalanus</taxon>
    </lineage>
</organism>
<reference evidence="5 6" key="1">
    <citation type="submission" date="2019-07" db="EMBL/GenBank/DDBJ databases">
        <title>Draft genome assembly of a fouling barnacle, Amphibalanus amphitrite (Darwin, 1854): The first reference genome for Thecostraca.</title>
        <authorList>
            <person name="Kim W."/>
        </authorList>
    </citation>
    <scope>NUCLEOTIDE SEQUENCE [LARGE SCALE GENOMIC DNA]</scope>
    <source>
        <strain evidence="5">SNU_AA5</strain>
        <tissue evidence="5">Soma without cirri and trophi</tissue>
    </source>
</reference>
<dbReference type="InterPro" id="IPR038581">
    <property type="entry name" value="ODC_AZ_sf"/>
</dbReference>
<sequence length="79" mass="8880">MNGVRRELITSNSFVSLLEFAEETLQATHVVISLRKNREDRASLVRTFMFLGFAPIAPGSDIIPARGDQDHLYLAYAIE</sequence>
<dbReference type="SUPFAM" id="SSF55729">
    <property type="entry name" value="Acyl-CoA N-acyltransferases (Nat)"/>
    <property type="match status" value="1"/>
</dbReference>
<dbReference type="PANTHER" id="PTHR10279">
    <property type="entry name" value="ORNITHINE DECARBOXYLASE ANTIZYME"/>
    <property type="match status" value="1"/>
</dbReference>
<accession>A0A6A4WPX5</accession>
<dbReference type="InterPro" id="IPR016181">
    <property type="entry name" value="Acyl_CoA_acyltransferase"/>
</dbReference>
<dbReference type="OrthoDB" id="5959761at2759"/>
<dbReference type="EMBL" id="VIIS01000720">
    <property type="protein sequence ID" value="KAF0305804.1"/>
    <property type="molecule type" value="Genomic_DNA"/>
</dbReference>
<dbReference type="GO" id="GO:0008073">
    <property type="term" value="F:ornithine decarboxylase inhibitor activity"/>
    <property type="evidence" value="ECO:0007669"/>
    <property type="project" value="InterPro"/>
</dbReference>
<dbReference type="PANTHER" id="PTHR10279:SF10">
    <property type="entry name" value="ORNITHINE DECARBOXYLASE ANTIZYME"/>
    <property type="match status" value="1"/>
</dbReference>
<name>A0A6A4WPX5_AMPAM</name>
<evidence type="ECO:0000313" key="5">
    <source>
        <dbReference type="EMBL" id="KAF0305804.1"/>
    </source>
</evidence>
<dbReference type="GO" id="GO:0005737">
    <property type="term" value="C:cytoplasm"/>
    <property type="evidence" value="ECO:0007669"/>
    <property type="project" value="TreeGrafter"/>
</dbReference>
<comment type="similarity">
    <text evidence="1">Belongs to the ODC antizyme family.</text>
</comment>
<protein>
    <recommendedName>
        <fullName evidence="3">Ornithine decarboxylase antizyme</fullName>
    </recommendedName>
</protein>
<dbReference type="GO" id="GO:0005634">
    <property type="term" value="C:nucleus"/>
    <property type="evidence" value="ECO:0007669"/>
    <property type="project" value="TreeGrafter"/>
</dbReference>
<gene>
    <name evidence="5" type="primary">OAZ1</name>
    <name evidence="5" type="ORF">FJT64_022631</name>
</gene>
<dbReference type="InterPro" id="IPR002993">
    <property type="entry name" value="ODC_AZ"/>
</dbReference>
<evidence type="ECO:0000256" key="1">
    <source>
        <dbReference type="ARBA" id="ARBA00008796"/>
    </source>
</evidence>
<dbReference type="Gene3D" id="3.40.630.60">
    <property type="match status" value="1"/>
</dbReference>
<dbReference type="PROSITE" id="PS01337">
    <property type="entry name" value="ODC_AZ"/>
    <property type="match status" value="1"/>
</dbReference>
<comment type="caution">
    <text evidence="5">The sequence shown here is derived from an EMBL/GenBank/DDBJ whole genome shotgun (WGS) entry which is preliminary data.</text>
</comment>
<evidence type="ECO:0000256" key="2">
    <source>
        <dbReference type="ARBA" id="ARBA00011836"/>
    </source>
</evidence>
<dbReference type="Pfam" id="PF02100">
    <property type="entry name" value="ODC_AZ"/>
    <property type="match status" value="1"/>
</dbReference>
<keyword evidence="6" id="KW-1185">Reference proteome</keyword>
<proteinExistence type="inferred from homology"/>
<evidence type="ECO:0000256" key="3">
    <source>
        <dbReference type="ARBA" id="ARBA00017712"/>
    </source>
</evidence>
<dbReference type="AlphaFoldDB" id="A0A6A4WPX5"/>
<dbReference type="GO" id="GO:0045732">
    <property type="term" value="P:positive regulation of protein catabolic process"/>
    <property type="evidence" value="ECO:0007669"/>
    <property type="project" value="TreeGrafter"/>
</dbReference>
<dbReference type="GO" id="GO:0075523">
    <property type="term" value="P:viral translational frameshifting"/>
    <property type="evidence" value="ECO:0007669"/>
    <property type="project" value="UniProtKB-KW"/>
</dbReference>
<keyword evidence="4" id="KW-0688">Ribosomal frameshifting</keyword>
<evidence type="ECO:0000313" key="6">
    <source>
        <dbReference type="Proteomes" id="UP000440578"/>
    </source>
</evidence>